<evidence type="ECO:0000256" key="2">
    <source>
        <dbReference type="ARBA" id="ARBA00019014"/>
    </source>
</evidence>
<dbReference type="AlphaFoldDB" id="A0A9J6BAQ5"/>
<protein>
    <recommendedName>
        <fullName evidence="2">Copper homeostasis protein cutC homolog</fullName>
    </recommendedName>
</protein>
<dbReference type="OrthoDB" id="7392499at2759"/>
<sequence length="242" mass="27069">MIKLEVCVDSLESVQYAVLGGADRIELCSSLSEAGLTPSLGLFEGAKRITENTKTKLFVMIRIRGGNFNYSQEEIEAMIEDVKYFKSHNADGIVFGALDESFEIDEESCRKLLQIWGHEKPATFHRAFDETKIEKIDDNVRKIASLGFTRILTSGFESTAEKGIENLKLIKKVADEVNLLILPGSGVNKNNAKLIIDQTNCKEIHGSARSERNIQTKLSLGGEKIYVCERIKVEEILRILNT</sequence>
<evidence type="ECO:0000313" key="3">
    <source>
        <dbReference type="EMBL" id="KAG5666664.1"/>
    </source>
</evidence>
<dbReference type="EMBL" id="JADBJN010000004">
    <property type="protein sequence ID" value="KAG5666664.1"/>
    <property type="molecule type" value="Genomic_DNA"/>
</dbReference>
<dbReference type="PANTHER" id="PTHR12598:SF0">
    <property type="entry name" value="COPPER HOMEOSTASIS PROTEIN CUTC HOMOLOG"/>
    <property type="match status" value="1"/>
</dbReference>
<comment type="caution">
    <text evidence="3">The sequence shown here is derived from an EMBL/GenBank/DDBJ whole genome shotgun (WGS) entry which is preliminary data.</text>
</comment>
<dbReference type="Pfam" id="PF03932">
    <property type="entry name" value="CutC"/>
    <property type="match status" value="1"/>
</dbReference>
<accession>A0A9J6BAQ5</accession>
<organism evidence="3 4">
    <name type="scientific">Polypedilum vanderplanki</name>
    <name type="common">Sleeping chironomid midge</name>
    <dbReference type="NCBI Taxonomy" id="319348"/>
    <lineage>
        <taxon>Eukaryota</taxon>
        <taxon>Metazoa</taxon>
        <taxon>Ecdysozoa</taxon>
        <taxon>Arthropoda</taxon>
        <taxon>Hexapoda</taxon>
        <taxon>Insecta</taxon>
        <taxon>Pterygota</taxon>
        <taxon>Neoptera</taxon>
        <taxon>Endopterygota</taxon>
        <taxon>Diptera</taxon>
        <taxon>Nematocera</taxon>
        <taxon>Chironomoidea</taxon>
        <taxon>Chironomidae</taxon>
        <taxon>Chironominae</taxon>
        <taxon>Polypedilum</taxon>
        <taxon>Polypedilum</taxon>
    </lineage>
</organism>
<keyword evidence="4" id="KW-1185">Reference proteome</keyword>
<name>A0A9J6BAQ5_POLVA</name>
<dbReference type="InterPro" id="IPR036822">
    <property type="entry name" value="CutC-like_dom_sf"/>
</dbReference>
<dbReference type="PANTHER" id="PTHR12598">
    <property type="entry name" value="COPPER HOMEOSTASIS PROTEIN CUTC"/>
    <property type="match status" value="1"/>
</dbReference>
<dbReference type="Gene3D" id="3.20.20.380">
    <property type="entry name" value="Copper homeostasis (CutC) domain"/>
    <property type="match status" value="1"/>
</dbReference>
<dbReference type="SUPFAM" id="SSF110395">
    <property type="entry name" value="CutC-like"/>
    <property type="match status" value="1"/>
</dbReference>
<gene>
    <name evidence="3" type="ORF">PVAND_014679</name>
</gene>
<dbReference type="Proteomes" id="UP001107558">
    <property type="component" value="Chromosome 4"/>
</dbReference>
<comment type="similarity">
    <text evidence="1">Belongs to the CutC family.</text>
</comment>
<reference evidence="3" key="1">
    <citation type="submission" date="2021-03" db="EMBL/GenBank/DDBJ databases">
        <title>Chromosome level genome of the anhydrobiotic midge Polypedilum vanderplanki.</title>
        <authorList>
            <person name="Yoshida Y."/>
            <person name="Kikawada T."/>
            <person name="Gusev O."/>
        </authorList>
    </citation>
    <scope>NUCLEOTIDE SEQUENCE</scope>
    <source>
        <strain evidence="3">NIAS01</strain>
        <tissue evidence="3">Whole body or cell culture</tissue>
    </source>
</reference>
<dbReference type="GO" id="GO:0005507">
    <property type="term" value="F:copper ion binding"/>
    <property type="evidence" value="ECO:0007669"/>
    <property type="project" value="TreeGrafter"/>
</dbReference>
<dbReference type="InterPro" id="IPR005627">
    <property type="entry name" value="CutC-like"/>
</dbReference>
<evidence type="ECO:0000313" key="4">
    <source>
        <dbReference type="Proteomes" id="UP001107558"/>
    </source>
</evidence>
<evidence type="ECO:0000256" key="1">
    <source>
        <dbReference type="ARBA" id="ARBA00007768"/>
    </source>
</evidence>
<proteinExistence type="inferred from homology"/>
<dbReference type="HAMAP" id="MF_00795">
    <property type="entry name" value="CutC"/>
    <property type="match status" value="1"/>
</dbReference>